<accession>G1PYT8</accession>
<reference evidence="2" key="2">
    <citation type="submission" date="2025-08" db="UniProtKB">
        <authorList>
            <consortium name="Ensembl"/>
        </authorList>
    </citation>
    <scope>IDENTIFICATION</scope>
</reference>
<dbReference type="HOGENOM" id="CLU_1307391_0_0_1"/>
<feature type="region of interest" description="Disordered" evidence="1">
    <location>
        <begin position="1"/>
        <end position="211"/>
    </location>
</feature>
<feature type="compositionally biased region" description="Basic and acidic residues" evidence="1">
    <location>
        <begin position="50"/>
        <end position="65"/>
    </location>
</feature>
<feature type="compositionally biased region" description="Low complexity" evidence="1">
    <location>
        <begin position="98"/>
        <end position="119"/>
    </location>
</feature>
<evidence type="ECO:0000313" key="2">
    <source>
        <dbReference type="Ensembl" id="ENSMLUP00000016620.1"/>
    </source>
</evidence>
<feature type="compositionally biased region" description="Low complexity" evidence="1">
    <location>
        <begin position="163"/>
        <end position="173"/>
    </location>
</feature>
<dbReference type="OMA" id="XHRRECA"/>
<dbReference type="Proteomes" id="UP000001074">
    <property type="component" value="Unassembled WGS sequence"/>
</dbReference>
<dbReference type="EMBL" id="AAPE02031330">
    <property type="status" value="NOT_ANNOTATED_CDS"/>
    <property type="molecule type" value="Genomic_DNA"/>
</dbReference>
<dbReference type="InParanoid" id="G1PYT8"/>
<dbReference type="Ensembl" id="ENSMLUT00000006738.2">
    <property type="protein sequence ID" value="ENSMLUP00000016620.1"/>
    <property type="gene ID" value="ENSMLUG00000006738.2"/>
</dbReference>
<feature type="compositionally biased region" description="Pro residues" evidence="1">
    <location>
        <begin position="70"/>
        <end position="97"/>
    </location>
</feature>
<sequence>ASSARPPARKPGGTRVGPAAPGQPGLRPSPARDLQSPNHPPPTPSAVKLQPREEWLRGQRGEGRRRAASPPSPSRPDPDYPPRLPRPAEPPLLPPGAPAGEEPPLRGGRKPAPASSPARADPRACTRRPVPTSCAPSGARQHPPRGPPMASIALSPPSPTPTPSTASLHPAPSRSQVGLGEGRGDQTLSPLPPAPREQPNTKSPTLVLSHQ</sequence>
<evidence type="ECO:0000256" key="1">
    <source>
        <dbReference type="SAM" id="MobiDB-lite"/>
    </source>
</evidence>
<keyword evidence="3" id="KW-1185">Reference proteome</keyword>
<reference evidence="2" key="3">
    <citation type="submission" date="2025-09" db="UniProtKB">
        <authorList>
            <consortium name="Ensembl"/>
        </authorList>
    </citation>
    <scope>IDENTIFICATION</scope>
</reference>
<protein>
    <submittedName>
        <fullName evidence="2">Uncharacterized protein</fullName>
    </submittedName>
</protein>
<name>G1PYT8_MYOLU</name>
<reference evidence="2 3" key="1">
    <citation type="journal article" date="2011" name="Nature">
        <title>A high-resolution map of human evolutionary constraint using 29 mammals.</title>
        <authorList>
            <person name="Lindblad-Toh K."/>
            <person name="Garber M."/>
            <person name="Zuk O."/>
            <person name="Lin M.F."/>
            <person name="Parker B.J."/>
            <person name="Washietl S."/>
            <person name="Kheradpour P."/>
            <person name="Ernst J."/>
            <person name="Jordan G."/>
            <person name="Mauceli E."/>
            <person name="Ward L.D."/>
            <person name="Lowe C.B."/>
            <person name="Holloway A.K."/>
            <person name="Clamp M."/>
            <person name="Gnerre S."/>
            <person name="Alfoldi J."/>
            <person name="Beal K."/>
            <person name="Chang J."/>
            <person name="Clawson H."/>
            <person name="Cuff J."/>
            <person name="Di Palma F."/>
            <person name="Fitzgerald S."/>
            <person name="Flicek P."/>
            <person name="Guttman M."/>
            <person name="Hubisz M.J."/>
            <person name="Jaffe D.B."/>
            <person name="Jungreis I."/>
            <person name="Kent W.J."/>
            <person name="Kostka D."/>
            <person name="Lara M."/>
            <person name="Martins A.L."/>
            <person name="Massingham T."/>
            <person name="Moltke I."/>
            <person name="Raney B.J."/>
            <person name="Rasmussen M.D."/>
            <person name="Robinson J."/>
            <person name="Stark A."/>
            <person name="Vilella A.J."/>
            <person name="Wen J."/>
            <person name="Xie X."/>
            <person name="Zody M.C."/>
            <person name="Baldwin J."/>
            <person name="Bloom T."/>
            <person name="Chin C.W."/>
            <person name="Heiman D."/>
            <person name="Nicol R."/>
            <person name="Nusbaum C."/>
            <person name="Young S."/>
            <person name="Wilkinson J."/>
            <person name="Worley K.C."/>
            <person name="Kovar C.L."/>
            <person name="Muzny D.M."/>
            <person name="Gibbs R.A."/>
            <person name="Cree A."/>
            <person name="Dihn H.H."/>
            <person name="Fowler G."/>
            <person name="Jhangiani S."/>
            <person name="Joshi V."/>
            <person name="Lee S."/>
            <person name="Lewis L.R."/>
            <person name="Nazareth L.V."/>
            <person name="Okwuonu G."/>
            <person name="Santibanez J."/>
            <person name="Warren W.C."/>
            <person name="Mardis E.R."/>
            <person name="Weinstock G.M."/>
            <person name="Wilson R.K."/>
            <person name="Delehaunty K."/>
            <person name="Dooling D."/>
            <person name="Fronik C."/>
            <person name="Fulton L."/>
            <person name="Fulton B."/>
            <person name="Graves T."/>
            <person name="Minx P."/>
            <person name="Sodergren E."/>
            <person name="Birney E."/>
            <person name="Margulies E.H."/>
            <person name="Herrero J."/>
            <person name="Green E.D."/>
            <person name="Haussler D."/>
            <person name="Siepel A."/>
            <person name="Goldman N."/>
            <person name="Pollard K.S."/>
            <person name="Pedersen J.S."/>
            <person name="Lander E.S."/>
            <person name="Kellis M."/>
        </authorList>
    </citation>
    <scope>NUCLEOTIDE SEQUENCE [LARGE SCALE GENOMIC DNA]</scope>
</reference>
<organism evidence="2 3">
    <name type="scientific">Myotis lucifugus</name>
    <name type="common">Little brown bat</name>
    <dbReference type="NCBI Taxonomy" id="59463"/>
    <lineage>
        <taxon>Eukaryota</taxon>
        <taxon>Metazoa</taxon>
        <taxon>Chordata</taxon>
        <taxon>Craniata</taxon>
        <taxon>Vertebrata</taxon>
        <taxon>Euteleostomi</taxon>
        <taxon>Mammalia</taxon>
        <taxon>Eutheria</taxon>
        <taxon>Laurasiatheria</taxon>
        <taxon>Chiroptera</taxon>
        <taxon>Yangochiroptera</taxon>
        <taxon>Vespertilionidae</taxon>
        <taxon>Myotis</taxon>
    </lineage>
</organism>
<evidence type="ECO:0000313" key="3">
    <source>
        <dbReference type="Proteomes" id="UP000001074"/>
    </source>
</evidence>
<proteinExistence type="predicted"/>
<dbReference type="AlphaFoldDB" id="G1PYT8"/>
<feature type="compositionally biased region" description="Polar residues" evidence="1">
    <location>
        <begin position="198"/>
        <end position="211"/>
    </location>
</feature>